<dbReference type="AlphaFoldDB" id="A0A0P1FLB9"/>
<protein>
    <submittedName>
        <fullName evidence="2">Putative ester cyclase</fullName>
    </submittedName>
</protein>
<reference evidence="2 3" key="1">
    <citation type="submission" date="2015-09" db="EMBL/GenBank/DDBJ databases">
        <authorList>
            <consortium name="Swine Surveillance"/>
        </authorList>
    </citation>
    <scope>NUCLEOTIDE SEQUENCE [LARGE SCALE GENOMIC DNA]</scope>
    <source>
        <strain evidence="2 3">CECT 4357</strain>
    </source>
</reference>
<dbReference type="STRING" id="53501.SAMN04488043_106263"/>
<evidence type="ECO:0000313" key="3">
    <source>
        <dbReference type="Proteomes" id="UP000051587"/>
    </source>
</evidence>
<dbReference type="Gene3D" id="3.10.450.50">
    <property type="match status" value="1"/>
</dbReference>
<dbReference type="EMBL" id="CYSA01000028">
    <property type="protein sequence ID" value="CUH68785.1"/>
    <property type="molecule type" value="Genomic_DNA"/>
</dbReference>
<gene>
    <name evidence="2" type="ORF">TG4357_03802</name>
</gene>
<dbReference type="InterPro" id="IPR032710">
    <property type="entry name" value="NTF2-like_dom_sf"/>
</dbReference>
<proteinExistence type="predicted"/>
<evidence type="ECO:0000313" key="2">
    <source>
        <dbReference type="EMBL" id="CUH68785.1"/>
    </source>
</evidence>
<dbReference type="Pfam" id="PF12680">
    <property type="entry name" value="SnoaL_2"/>
    <property type="match status" value="1"/>
</dbReference>
<evidence type="ECO:0000259" key="1">
    <source>
        <dbReference type="Pfam" id="PF12680"/>
    </source>
</evidence>
<sequence>MTNSEILEAFFSRVWEHGDLNAIDDLFIPDAHADGILPDMGLGPDEFKVLVATVLELITTPKVTMNKIIEQGNWAAGFLSVEAEKRDMRTPIHITLMVFCRFRDGKIVEAYNNVDYISFFEQMGTLPENTIAMGMSGMEIA</sequence>
<name>A0A0P1FLB9_THAGE</name>
<dbReference type="OrthoDB" id="7844074at2"/>
<dbReference type="InterPro" id="IPR037401">
    <property type="entry name" value="SnoaL-like"/>
</dbReference>
<dbReference type="SUPFAM" id="SSF54427">
    <property type="entry name" value="NTF2-like"/>
    <property type="match status" value="1"/>
</dbReference>
<dbReference type="RefSeq" id="WP_058264447.1">
    <property type="nucleotide sequence ID" value="NZ_CP051181.1"/>
</dbReference>
<dbReference type="Proteomes" id="UP000051587">
    <property type="component" value="Unassembled WGS sequence"/>
</dbReference>
<accession>A0A0P1FLB9</accession>
<keyword evidence="3" id="KW-1185">Reference proteome</keyword>
<feature type="domain" description="SnoaL-like" evidence="1">
    <location>
        <begin position="8"/>
        <end position="109"/>
    </location>
</feature>
<organism evidence="2 3">
    <name type="scientific">Thalassovita gelatinovora</name>
    <name type="common">Thalassobius gelatinovorus</name>
    <dbReference type="NCBI Taxonomy" id="53501"/>
    <lineage>
        <taxon>Bacteria</taxon>
        <taxon>Pseudomonadati</taxon>
        <taxon>Pseudomonadota</taxon>
        <taxon>Alphaproteobacteria</taxon>
        <taxon>Rhodobacterales</taxon>
        <taxon>Roseobacteraceae</taxon>
        <taxon>Thalassovita</taxon>
    </lineage>
</organism>